<evidence type="ECO:0000256" key="2">
    <source>
        <dbReference type="ARBA" id="ARBA00008661"/>
    </source>
</evidence>
<organism evidence="14 17">
    <name type="scientific">Didymodactylos carnosus</name>
    <dbReference type="NCBI Taxonomy" id="1234261"/>
    <lineage>
        <taxon>Eukaryota</taxon>
        <taxon>Metazoa</taxon>
        <taxon>Spiralia</taxon>
        <taxon>Gnathifera</taxon>
        <taxon>Rotifera</taxon>
        <taxon>Eurotatoria</taxon>
        <taxon>Bdelloidea</taxon>
        <taxon>Philodinida</taxon>
        <taxon>Philodinidae</taxon>
        <taxon>Didymodactylos</taxon>
    </lineage>
</organism>
<dbReference type="EC" id="2.4.1.-" evidence="11"/>
<evidence type="ECO:0000256" key="11">
    <source>
        <dbReference type="RuleBase" id="RU363063"/>
    </source>
</evidence>
<evidence type="ECO:0000256" key="1">
    <source>
        <dbReference type="ARBA" id="ARBA00004323"/>
    </source>
</evidence>
<name>A0A814GZ95_9BILA</name>
<dbReference type="PANTHER" id="PTHR11214:SF364">
    <property type="entry name" value="HEXOSYLTRANSFERASE"/>
    <property type="match status" value="1"/>
</dbReference>
<keyword evidence="12" id="KW-0732">Signal</keyword>
<accession>A0A814GZ95</accession>
<evidence type="ECO:0000256" key="5">
    <source>
        <dbReference type="ARBA" id="ARBA00022692"/>
    </source>
</evidence>
<dbReference type="Pfam" id="PF01762">
    <property type="entry name" value="Galactosyl_T"/>
    <property type="match status" value="1"/>
</dbReference>
<keyword evidence="6" id="KW-0735">Signal-anchor</keyword>
<evidence type="ECO:0000313" key="16">
    <source>
        <dbReference type="EMBL" id="CAF3774865.1"/>
    </source>
</evidence>
<comment type="caution">
    <text evidence="14">The sequence shown here is derived from an EMBL/GenBank/DDBJ whole genome shotgun (WGS) entry which is preliminary data.</text>
</comment>
<protein>
    <recommendedName>
        <fullName evidence="11">Hexosyltransferase</fullName>
        <ecNumber evidence="11">2.4.1.-</ecNumber>
    </recommendedName>
</protein>
<keyword evidence="8 11" id="KW-0333">Golgi apparatus</keyword>
<dbReference type="GO" id="GO:0016758">
    <property type="term" value="F:hexosyltransferase activity"/>
    <property type="evidence" value="ECO:0007669"/>
    <property type="project" value="InterPro"/>
</dbReference>
<evidence type="ECO:0000313" key="17">
    <source>
        <dbReference type="Proteomes" id="UP000663829"/>
    </source>
</evidence>
<evidence type="ECO:0000256" key="9">
    <source>
        <dbReference type="ARBA" id="ARBA00023136"/>
    </source>
</evidence>
<dbReference type="Gene3D" id="3.90.550.50">
    <property type="match status" value="1"/>
</dbReference>
<dbReference type="GO" id="GO:0006493">
    <property type="term" value="P:protein O-linked glycosylation"/>
    <property type="evidence" value="ECO:0007669"/>
    <property type="project" value="TreeGrafter"/>
</dbReference>
<keyword evidence="5" id="KW-0812">Transmembrane</keyword>
<evidence type="ECO:0000256" key="8">
    <source>
        <dbReference type="ARBA" id="ARBA00023034"/>
    </source>
</evidence>
<sequence length="381" mass="44542">MVLSIIIRWSLILLLGLSIHVETAALNSTVQRLNAQPDNERNVPLVFRSSTKTPIITTVLNPYRARDHIINPHNFSYILNPEYTVCGQNSSDVYLFVYVHSGPTNYQRRAIIRETWAMRAIFPDIRLVFMIGKTLDKTITKAIMYENELYHDIVQEDFIDSYKNLSYKGVMALKWISKYCPNTNYILKVDDDIVVNMFTLINHLKFLDKHNPNRTGTILCLLWSAMGVMRDSKSKWYLSKEDFPYDKFPPYCSGSAFVLTGDMSWKMYNASLYVPFFWVDDYYITGAVASAANVTYAQLGSLYTIPQQLAHTRFMSTKSFYTIMFGHFPGSMNNMREIWRRILSYQLYKFPQRYSQLSNSLMWDEKVPWTDVFIKNLQKKK</sequence>
<keyword evidence="3 11" id="KW-0328">Glycosyltransferase</keyword>
<dbReference type="EMBL" id="CAJNOK010000098">
    <property type="protein sequence ID" value="CAF0729123.1"/>
    <property type="molecule type" value="Genomic_DNA"/>
</dbReference>
<keyword evidence="4" id="KW-0808">Transferase</keyword>
<dbReference type="EMBL" id="CAJNOQ010003261">
    <property type="protein sequence ID" value="CAF1003466.1"/>
    <property type="molecule type" value="Genomic_DNA"/>
</dbReference>
<gene>
    <name evidence="14" type="ORF">GPM918_LOCUS13885</name>
    <name evidence="13" type="ORF">OVA965_LOCUS667</name>
    <name evidence="16" type="ORF">SRO942_LOCUS13885</name>
    <name evidence="15" type="ORF">TMI583_LOCUS667</name>
</gene>
<dbReference type="EMBL" id="CAJOBC010003261">
    <property type="protein sequence ID" value="CAF3774865.1"/>
    <property type="molecule type" value="Genomic_DNA"/>
</dbReference>
<keyword evidence="7" id="KW-1133">Transmembrane helix</keyword>
<dbReference type="Proteomes" id="UP000681722">
    <property type="component" value="Unassembled WGS sequence"/>
</dbReference>
<keyword evidence="9" id="KW-0472">Membrane</keyword>
<evidence type="ECO:0000313" key="15">
    <source>
        <dbReference type="EMBL" id="CAF3503907.1"/>
    </source>
</evidence>
<feature type="signal peptide" evidence="12">
    <location>
        <begin position="1"/>
        <end position="25"/>
    </location>
</feature>
<keyword evidence="17" id="KW-1185">Reference proteome</keyword>
<dbReference type="PANTHER" id="PTHR11214">
    <property type="entry name" value="BETA-1,3-N-ACETYLGLUCOSAMINYLTRANSFERASE"/>
    <property type="match status" value="1"/>
</dbReference>
<evidence type="ECO:0000313" key="13">
    <source>
        <dbReference type="EMBL" id="CAF0729123.1"/>
    </source>
</evidence>
<dbReference type="EMBL" id="CAJOBA010000098">
    <property type="protein sequence ID" value="CAF3503907.1"/>
    <property type="molecule type" value="Genomic_DNA"/>
</dbReference>
<dbReference type="InterPro" id="IPR002659">
    <property type="entry name" value="Glyco_trans_31"/>
</dbReference>
<dbReference type="AlphaFoldDB" id="A0A814GZ95"/>
<evidence type="ECO:0000256" key="7">
    <source>
        <dbReference type="ARBA" id="ARBA00022989"/>
    </source>
</evidence>
<dbReference type="OrthoDB" id="115198at2759"/>
<keyword evidence="10" id="KW-0325">Glycoprotein</keyword>
<reference evidence="14" key="1">
    <citation type="submission" date="2021-02" db="EMBL/GenBank/DDBJ databases">
        <authorList>
            <person name="Nowell W R."/>
        </authorList>
    </citation>
    <scope>NUCLEOTIDE SEQUENCE</scope>
</reference>
<proteinExistence type="inferred from homology"/>
<comment type="similarity">
    <text evidence="2 11">Belongs to the glycosyltransferase 31 family.</text>
</comment>
<evidence type="ECO:0000256" key="3">
    <source>
        <dbReference type="ARBA" id="ARBA00022676"/>
    </source>
</evidence>
<feature type="chain" id="PRO_5035600242" description="Hexosyltransferase" evidence="12">
    <location>
        <begin position="26"/>
        <end position="381"/>
    </location>
</feature>
<comment type="subcellular location">
    <subcellularLocation>
        <location evidence="1 11">Golgi apparatus membrane</location>
        <topology evidence="1 11">Single-pass type II membrane protein</topology>
    </subcellularLocation>
</comment>
<dbReference type="Proteomes" id="UP000663829">
    <property type="component" value="Unassembled WGS sequence"/>
</dbReference>
<evidence type="ECO:0000256" key="10">
    <source>
        <dbReference type="ARBA" id="ARBA00023180"/>
    </source>
</evidence>
<evidence type="ECO:0000256" key="6">
    <source>
        <dbReference type="ARBA" id="ARBA00022968"/>
    </source>
</evidence>
<dbReference type="GO" id="GO:0000139">
    <property type="term" value="C:Golgi membrane"/>
    <property type="evidence" value="ECO:0007669"/>
    <property type="project" value="UniProtKB-SubCell"/>
</dbReference>
<dbReference type="Proteomes" id="UP000682733">
    <property type="component" value="Unassembled WGS sequence"/>
</dbReference>
<evidence type="ECO:0000256" key="4">
    <source>
        <dbReference type="ARBA" id="ARBA00022679"/>
    </source>
</evidence>
<evidence type="ECO:0000313" key="14">
    <source>
        <dbReference type="EMBL" id="CAF1003466.1"/>
    </source>
</evidence>
<dbReference type="FunFam" id="3.90.550.50:FF:000001">
    <property type="entry name" value="Hexosyltransferase"/>
    <property type="match status" value="1"/>
</dbReference>
<evidence type="ECO:0000256" key="12">
    <source>
        <dbReference type="SAM" id="SignalP"/>
    </source>
</evidence>
<dbReference type="Proteomes" id="UP000677228">
    <property type="component" value="Unassembled WGS sequence"/>
</dbReference>